<keyword evidence="2" id="KW-0515">Mutator protein</keyword>
<name>M1ZF96_9FIRM</name>
<dbReference type="GO" id="GO:0005829">
    <property type="term" value="C:cytosol"/>
    <property type="evidence" value="ECO:0007669"/>
    <property type="project" value="TreeGrafter"/>
</dbReference>
<comment type="cofactor">
    <cofactor evidence="2">
        <name>Mg(2+)</name>
        <dbReference type="ChEBI" id="CHEBI:18420"/>
    </cofactor>
    <text evidence="2">Binds 2 magnesium ions per subunit.</text>
</comment>
<dbReference type="Gene3D" id="1.10.150.20">
    <property type="entry name" value="5' to 3' exonuclease, C-terminal subdomain"/>
    <property type="match status" value="1"/>
</dbReference>
<comment type="subunit">
    <text evidence="2">Monomer.</text>
</comment>
<dbReference type="HAMAP" id="MF_01113">
    <property type="entry name" value="DNApol_IV"/>
    <property type="match status" value="1"/>
</dbReference>
<gene>
    <name evidence="2 4" type="primary">dinB</name>
    <name evidence="4" type="ORF">CUESP1_0148</name>
</gene>
<keyword evidence="2" id="KW-0235">DNA replication</keyword>
<reference evidence="4 5" key="1">
    <citation type="submission" date="2016-11" db="EMBL/GenBank/DDBJ databases">
        <authorList>
            <person name="Manzoor S."/>
        </authorList>
    </citation>
    <scope>NUCLEOTIDE SEQUENCE [LARGE SCALE GENOMIC DNA]</scope>
    <source>
        <strain evidence="4">Clostridium ultunense strain Esp</strain>
    </source>
</reference>
<dbReference type="Pfam" id="PF00817">
    <property type="entry name" value="IMS"/>
    <property type="match status" value="1"/>
</dbReference>
<dbReference type="InterPro" id="IPR050116">
    <property type="entry name" value="DNA_polymerase-Y"/>
</dbReference>
<dbReference type="GO" id="GO:0042276">
    <property type="term" value="P:error-prone translesion synthesis"/>
    <property type="evidence" value="ECO:0007669"/>
    <property type="project" value="TreeGrafter"/>
</dbReference>
<dbReference type="GO" id="GO:0003887">
    <property type="term" value="F:DNA-directed DNA polymerase activity"/>
    <property type="evidence" value="ECO:0007669"/>
    <property type="project" value="UniProtKB-UniRule"/>
</dbReference>
<keyword evidence="2" id="KW-0238">DNA-binding</keyword>
<dbReference type="InterPro" id="IPR043128">
    <property type="entry name" value="Rev_trsase/Diguanyl_cyclase"/>
</dbReference>
<dbReference type="AlphaFoldDB" id="M1ZF96"/>
<dbReference type="GO" id="GO:0006281">
    <property type="term" value="P:DNA repair"/>
    <property type="evidence" value="ECO:0007669"/>
    <property type="project" value="UniProtKB-UniRule"/>
</dbReference>
<keyword evidence="2" id="KW-0963">Cytoplasm</keyword>
<dbReference type="PANTHER" id="PTHR11076:SF35">
    <property type="entry name" value="DNA REPAIR PROTEIN HOMOLOG YOBH"/>
    <property type="match status" value="1"/>
</dbReference>
<evidence type="ECO:0000313" key="4">
    <source>
        <dbReference type="EMBL" id="SHD75547.1"/>
    </source>
</evidence>
<dbReference type="Gene3D" id="3.40.1170.60">
    <property type="match status" value="1"/>
</dbReference>
<dbReference type="PROSITE" id="PS50173">
    <property type="entry name" value="UMUC"/>
    <property type="match status" value="1"/>
</dbReference>
<dbReference type="EMBL" id="LT669839">
    <property type="protein sequence ID" value="SHD75547.1"/>
    <property type="molecule type" value="Genomic_DNA"/>
</dbReference>
<keyword evidence="2" id="KW-0227">DNA damage</keyword>
<keyword evidence="2" id="KW-0479">Metal-binding</keyword>
<dbReference type="Proteomes" id="UP000245423">
    <property type="component" value="Chromosome 1"/>
</dbReference>
<dbReference type="Pfam" id="PF11799">
    <property type="entry name" value="IMS_C"/>
    <property type="match status" value="1"/>
</dbReference>
<dbReference type="HOGENOM" id="CLU_012348_1_1_9"/>
<dbReference type="GO" id="GO:0006261">
    <property type="term" value="P:DNA-templated DNA replication"/>
    <property type="evidence" value="ECO:0007669"/>
    <property type="project" value="UniProtKB-UniRule"/>
</dbReference>
<dbReference type="InterPro" id="IPR022880">
    <property type="entry name" value="DNApol_IV"/>
</dbReference>
<dbReference type="GO" id="GO:0009432">
    <property type="term" value="P:SOS response"/>
    <property type="evidence" value="ECO:0007669"/>
    <property type="project" value="TreeGrafter"/>
</dbReference>
<feature type="domain" description="UmuC" evidence="3">
    <location>
        <begin position="6"/>
        <end position="192"/>
    </location>
</feature>
<dbReference type="CDD" id="cd03586">
    <property type="entry name" value="PolY_Pol_IV_kappa"/>
    <property type="match status" value="1"/>
</dbReference>
<dbReference type="EC" id="2.7.7.7" evidence="2"/>
<comment type="similarity">
    <text evidence="1 2">Belongs to the DNA polymerase type-Y family.</text>
</comment>
<keyword evidence="2" id="KW-0234">DNA repair</keyword>
<proteinExistence type="inferred from homology"/>
<evidence type="ECO:0000256" key="2">
    <source>
        <dbReference type="HAMAP-Rule" id="MF_01113"/>
    </source>
</evidence>
<dbReference type="InterPro" id="IPR036775">
    <property type="entry name" value="DNA_pol_Y-fam_lit_finger_sf"/>
</dbReference>
<comment type="catalytic activity">
    <reaction evidence="2">
        <text>DNA(n) + a 2'-deoxyribonucleoside 5'-triphosphate = DNA(n+1) + diphosphate</text>
        <dbReference type="Rhea" id="RHEA:22508"/>
        <dbReference type="Rhea" id="RHEA-COMP:17339"/>
        <dbReference type="Rhea" id="RHEA-COMP:17340"/>
        <dbReference type="ChEBI" id="CHEBI:33019"/>
        <dbReference type="ChEBI" id="CHEBI:61560"/>
        <dbReference type="ChEBI" id="CHEBI:173112"/>
        <dbReference type="EC" id="2.7.7.7"/>
    </reaction>
</comment>
<accession>M1ZF96</accession>
<dbReference type="OrthoDB" id="9808813at2"/>
<keyword evidence="2 4" id="KW-0808">Transferase</keyword>
<dbReference type="InterPro" id="IPR001126">
    <property type="entry name" value="UmuC"/>
</dbReference>
<comment type="subcellular location">
    <subcellularLocation>
        <location evidence="2">Cytoplasm</location>
    </subcellularLocation>
</comment>
<evidence type="ECO:0000313" key="5">
    <source>
        <dbReference type="Proteomes" id="UP000245423"/>
    </source>
</evidence>
<dbReference type="PANTHER" id="PTHR11076">
    <property type="entry name" value="DNA REPAIR POLYMERASE UMUC / TRANSFERASE FAMILY MEMBER"/>
    <property type="match status" value="1"/>
</dbReference>
<protein>
    <recommendedName>
        <fullName evidence="2">DNA polymerase IV</fullName>
        <shortName evidence="2">Pol IV</shortName>
        <ecNumber evidence="2">2.7.7.7</ecNumber>
    </recommendedName>
</protein>
<feature type="site" description="Substrate discrimination" evidence="2">
    <location>
        <position position="15"/>
    </location>
</feature>
<dbReference type="Gene3D" id="3.30.70.270">
    <property type="match status" value="1"/>
</dbReference>
<evidence type="ECO:0000259" key="3">
    <source>
        <dbReference type="PROSITE" id="PS50173"/>
    </source>
</evidence>
<dbReference type="SUPFAM" id="SSF56672">
    <property type="entry name" value="DNA/RNA polymerases"/>
    <property type="match status" value="1"/>
</dbReference>
<sequence length="414" mass="47787">MKHRIIFHIDVNSAYLSWEAAYRLQHGESTDLRNIPSIVGGDESKRHGIVLAKSIPAKKYGILTGESIYSAKQKCPNLTIIPPNYERYMKASSSMVDLLEEYSSYIQRYSIDEVFLDYSYGNEQNFLDIAYEIKERIKKELGFTVNIGIGPNKLLAKMASDFKKPDRVHTLFHYEIEDKMWPLPVDKLFMVGSKTKKKLNGRGVFTIGELAKLDREYIYSWLKKPGLLIWEYANGIENSPVRNIPLPVKSVGNSTTTSYDVDNRKESYMFLLALSEMVGMRIRDLEQSGRVISISLKSHQFHSYSHQKKLDIPTDSTNAIYKTAKKLFDKIWNEEPIRRFSVNISELYSNEFCQLSLLEDYDPREEILDKTIDKIRNRYGYNSVIRSCFLYSGIKPIIGGVVAEEDYPMMSSIF</sequence>
<evidence type="ECO:0000256" key="1">
    <source>
        <dbReference type="ARBA" id="ARBA00010945"/>
    </source>
</evidence>
<keyword evidence="2" id="KW-0460">Magnesium</keyword>
<feature type="binding site" evidence="2">
    <location>
        <position position="112"/>
    </location>
    <ligand>
        <name>Mg(2+)</name>
        <dbReference type="ChEBI" id="CHEBI:18420"/>
    </ligand>
</feature>
<dbReference type="SUPFAM" id="SSF100879">
    <property type="entry name" value="Lesion bypass DNA polymerase (Y-family), little finger domain"/>
    <property type="match status" value="1"/>
</dbReference>
<dbReference type="Gene3D" id="3.30.1490.100">
    <property type="entry name" value="DNA polymerase, Y-family, little finger domain"/>
    <property type="match status" value="1"/>
</dbReference>
<dbReference type="InterPro" id="IPR017961">
    <property type="entry name" value="DNA_pol_Y-fam_little_finger"/>
</dbReference>
<dbReference type="GO" id="GO:0000287">
    <property type="term" value="F:magnesium ion binding"/>
    <property type="evidence" value="ECO:0007669"/>
    <property type="project" value="UniProtKB-UniRule"/>
</dbReference>
<feature type="active site" evidence="2">
    <location>
        <position position="113"/>
    </location>
</feature>
<dbReference type="InterPro" id="IPR043502">
    <property type="entry name" value="DNA/RNA_pol_sf"/>
</dbReference>
<keyword evidence="5" id="KW-1185">Reference proteome</keyword>
<dbReference type="RefSeq" id="WP_005586995.1">
    <property type="nucleotide sequence ID" value="NZ_LT669839.1"/>
</dbReference>
<keyword evidence="2" id="KW-0239">DNA-directed DNA polymerase</keyword>
<dbReference type="GO" id="GO:0003684">
    <property type="term" value="F:damaged DNA binding"/>
    <property type="evidence" value="ECO:0007669"/>
    <property type="project" value="InterPro"/>
</dbReference>
<comment type="function">
    <text evidence="2">Poorly processive, error-prone DNA polymerase involved in untargeted mutagenesis. Copies undamaged DNA at stalled replication forks, which arise in vivo from mismatched or misaligned primer ends. These misaligned primers can be extended by PolIV. Exhibits no 3'-5' exonuclease (proofreading) activity. May be involved in translesional synthesis, in conjunction with the beta clamp from PolIII.</text>
</comment>
<feature type="binding site" evidence="2">
    <location>
        <position position="10"/>
    </location>
    <ligand>
        <name>Mg(2+)</name>
        <dbReference type="ChEBI" id="CHEBI:18420"/>
    </ligand>
</feature>
<keyword evidence="2 4" id="KW-0548">Nucleotidyltransferase</keyword>
<organism evidence="4 5">
    <name type="scientific">[Clostridium] ultunense Esp</name>
    <dbReference type="NCBI Taxonomy" id="1288971"/>
    <lineage>
        <taxon>Bacteria</taxon>
        <taxon>Bacillati</taxon>
        <taxon>Bacillota</taxon>
        <taxon>Tissierellia</taxon>
        <taxon>Tissierellales</taxon>
        <taxon>Tepidimicrobiaceae</taxon>
        <taxon>Schnuerera</taxon>
    </lineage>
</organism>